<keyword evidence="3" id="KW-0547">Nucleotide-binding</keyword>
<feature type="domain" description="Fido" evidence="8">
    <location>
        <begin position="54"/>
        <end position="191"/>
    </location>
</feature>
<evidence type="ECO:0000256" key="1">
    <source>
        <dbReference type="ARBA" id="ARBA00022679"/>
    </source>
</evidence>
<dbReference type="Pfam" id="PF02661">
    <property type="entry name" value="Fic"/>
    <property type="match status" value="1"/>
</dbReference>
<dbReference type="GO" id="GO:0005524">
    <property type="term" value="F:ATP binding"/>
    <property type="evidence" value="ECO:0007669"/>
    <property type="project" value="UniProtKB-KW"/>
</dbReference>
<evidence type="ECO:0000256" key="5">
    <source>
        <dbReference type="ARBA" id="ARBA00034531"/>
    </source>
</evidence>
<dbReference type="OrthoDB" id="9807853at2"/>
<keyword evidence="4" id="KW-0067">ATP-binding</keyword>
<evidence type="ECO:0000256" key="7">
    <source>
        <dbReference type="ARBA" id="ARBA00048696"/>
    </source>
</evidence>
<dbReference type="Proteomes" id="UP000199371">
    <property type="component" value="Unassembled WGS sequence"/>
</dbReference>
<dbReference type="InterPro" id="IPR003812">
    <property type="entry name" value="Fido"/>
</dbReference>
<sequence>MADKYGVRQDPYCYPGTGILQNLLDLQSETELEAAEVELTSFRLSIFIPDFDNLTFSYLCSIHRHLFQDLYIWAGEIRTVDISKQNTHFCNVRFILPSAKKCFASLKQQNYFQGLSKTDFVPALADFFCEMNVIHPFREGNGRALRLFCEVLAFQAGYELNWKHVSQQNWLQANIAGYDGDLTPLIVLFTLVTTPLNIG</sequence>
<keyword evidence="1" id="KW-0808">Transferase</keyword>
<dbReference type="NCBIfam" id="NF007672">
    <property type="entry name" value="PRK10347.1"/>
    <property type="match status" value="1"/>
</dbReference>
<protein>
    <recommendedName>
        <fullName evidence="5">protein adenylyltransferase</fullName>
        <ecNumber evidence="5">2.7.7.108</ecNumber>
    </recommendedName>
</protein>
<dbReference type="AlphaFoldDB" id="A0A1H6JEA9"/>
<comment type="catalytic activity">
    <reaction evidence="6">
        <text>L-threonyl-[protein] + ATP = 3-O-(5'-adenylyl)-L-threonyl-[protein] + diphosphate</text>
        <dbReference type="Rhea" id="RHEA:54292"/>
        <dbReference type="Rhea" id="RHEA-COMP:11060"/>
        <dbReference type="Rhea" id="RHEA-COMP:13847"/>
        <dbReference type="ChEBI" id="CHEBI:30013"/>
        <dbReference type="ChEBI" id="CHEBI:30616"/>
        <dbReference type="ChEBI" id="CHEBI:33019"/>
        <dbReference type="ChEBI" id="CHEBI:138113"/>
        <dbReference type="EC" id="2.7.7.108"/>
    </reaction>
</comment>
<dbReference type="GO" id="GO:0070733">
    <property type="term" value="F:AMPylase activity"/>
    <property type="evidence" value="ECO:0007669"/>
    <property type="project" value="UniProtKB-EC"/>
</dbReference>
<evidence type="ECO:0000256" key="3">
    <source>
        <dbReference type="ARBA" id="ARBA00022741"/>
    </source>
</evidence>
<keyword evidence="10" id="KW-1185">Reference proteome</keyword>
<dbReference type="PROSITE" id="PS51459">
    <property type="entry name" value="FIDO"/>
    <property type="match status" value="1"/>
</dbReference>
<dbReference type="InterPro" id="IPR036597">
    <property type="entry name" value="Fido-like_dom_sf"/>
</dbReference>
<reference evidence="10" key="1">
    <citation type="submission" date="2016-10" db="EMBL/GenBank/DDBJ databases">
        <authorList>
            <person name="Varghese N."/>
            <person name="Submissions S."/>
        </authorList>
    </citation>
    <scope>NUCLEOTIDE SEQUENCE [LARGE SCALE GENOMIC DNA]</scope>
    <source>
        <strain evidence="10">DSM 17616</strain>
    </source>
</reference>
<evidence type="ECO:0000256" key="6">
    <source>
        <dbReference type="ARBA" id="ARBA00047939"/>
    </source>
</evidence>
<proteinExistence type="predicted"/>
<evidence type="ECO:0000313" key="10">
    <source>
        <dbReference type="Proteomes" id="UP000199371"/>
    </source>
</evidence>
<dbReference type="SUPFAM" id="SSF140931">
    <property type="entry name" value="Fic-like"/>
    <property type="match status" value="1"/>
</dbReference>
<dbReference type="RefSeq" id="WP_092789356.1">
    <property type="nucleotide sequence ID" value="NZ_FNXF01000001.1"/>
</dbReference>
<gene>
    <name evidence="9" type="ORF">SAMN05660691_00251</name>
</gene>
<organism evidence="9 10">
    <name type="scientific">Rheinheimera pacifica</name>
    <dbReference type="NCBI Taxonomy" id="173990"/>
    <lineage>
        <taxon>Bacteria</taxon>
        <taxon>Pseudomonadati</taxon>
        <taxon>Pseudomonadota</taxon>
        <taxon>Gammaproteobacteria</taxon>
        <taxon>Chromatiales</taxon>
        <taxon>Chromatiaceae</taxon>
        <taxon>Rheinheimera</taxon>
    </lineage>
</organism>
<dbReference type="PANTHER" id="PTHR39560:SF1">
    <property type="entry name" value="PROTEIN ADENYLYLTRANSFERASE FIC-RELATED"/>
    <property type="match status" value="1"/>
</dbReference>
<dbReference type="EC" id="2.7.7.108" evidence="5"/>
<dbReference type="PANTHER" id="PTHR39560">
    <property type="entry name" value="PROTEIN ADENYLYLTRANSFERASE FIC-RELATED"/>
    <property type="match status" value="1"/>
</dbReference>
<accession>A0A1H6JEA9</accession>
<keyword evidence="2" id="KW-0548">Nucleotidyltransferase</keyword>
<dbReference type="Gene3D" id="1.10.3290.10">
    <property type="entry name" value="Fido-like domain"/>
    <property type="match status" value="1"/>
</dbReference>
<name>A0A1H6JEA9_9GAMM</name>
<evidence type="ECO:0000259" key="8">
    <source>
        <dbReference type="PROSITE" id="PS51459"/>
    </source>
</evidence>
<evidence type="ECO:0000256" key="2">
    <source>
        <dbReference type="ARBA" id="ARBA00022695"/>
    </source>
</evidence>
<dbReference type="STRING" id="173990.SAMN05660691_00251"/>
<dbReference type="GO" id="GO:0051302">
    <property type="term" value="P:regulation of cell division"/>
    <property type="evidence" value="ECO:0007669"/>
    <property type="project" value="TreeGrafter"/>
</dbReference>
<dbReference type="EMBL" id="FNXF01000001">
    <property type="protein sequence ID" value="SEH57390.1"/>
    <property type="molecule type" value="Genomic_DNA"/>
</dbReference>
<evidence type="ECO:0000256" key="4">
    <source>
        <dbReference type="ARBA" id="ARBA00022840"/>
    </source>
</evidence>
<comment type="catalytic activity">
    <reaction evidence="7">
        <text>L-tyrosyl-[protein] + ATP = O-(5'-adenylyl)-L-tyrosyl-[protein] + diphosphate</text>
        <dbReference type="Rhea" id="RHEA:54288"/>
        <dbReference type="Rhea" id="RHEA-COMP:10136"/>
        <dbReference type="Rhea" id="RHEA-COMP:13846"/>
        <dbReference type="ChEBI" id="CHEBI:30616"/>
        <dbReference type="ChEBI" id="CHEBI:33019"/>
        <dbReference type="ChEBI" id="CHEBI:46858"/>
        <dbReference type="ChEBI" id="CHEBI:83624"/>
        <dbReference type="EC" id="2.7.7.108"/>
    </reaction>
</comment>
<evidence type="ECO:0000313" key="9">
    <source>
        <dbReference type="EMBL" id="SEH57390.1"/>
    </source>
</evidence>